<protein>
    <submittedName>
        <fullName evidence="1">Uncharacterized protein</fullName>
    </submittedName>
</protein>
<comment type="caution">
    <text evidence="1">The sequence shown here is derived from an EMBL/GenBank/DDBJ whole genome shotgun (WGS) entry which is preliminary data.</text>
</comment>
<name>A0ABS1J082_9FIRM</name>
<dbReference type="EMBL" id="JAEPRJ010000001">
    <property type="protein sequence ID" value="MBK5897556.1"/>
    <property type="molecule type" value="Genomic_DNA"/>
</dbReference>
<gene>
    <name evidence="1" type="ORF">JJN12_07165</name>
</gene>
<dbReference type="Proteomes" id="UP000604730">
    <property type="component" value="Unassembled WGS sequence"/>
</dbReference>
<evidence type="ECO:0000313" key="1">
    <source>
        <dbReference type="EMBL" id="MBK5897556.1"/>
    </source>
</evidence>
<reference evidence="1 2" key="1">
    <citation type="submission" date="2021-01" db="EMBL/GenBank/DDBJ databases">
        <title>Isolation and description of Catonella massiliensis sp. nov., a novel Catonella species, isolated from a stable periodontitis subject.</title>
        <authorList>
            <person name="Antezack A."/>
            <person name="Boxberger M."/>
            <person name="La Scola B."/>
            <person name="Monnet-Corti V."/>
        </authorList>
    </citation>
    <scope>NUCLEOTIDE SEQUENCE [LARGE SCALE GENOMIC DNA]</scope>
    <source>
        <strain evidence="1 2">Marseille-Q4567</strain>
    </source>
</reference>
<dbReference type="RefSeq" id="WP_208429031.1">
    <property type="nucleotide sequence ID" value="NZ_JAEPRJ010000001.1"/>
</dbReference>
<organism evidence="1 2">
    <name type="scientific">Catonella massiliensis</name>
    <dbReference type="NCBI Taxonomy" id="2799636"/>
    <lineage>
        <taxon>Bacteria</taxon>
        <taxon>Bacillati</taxon>
        <taxon>Bacillota</taxon>
        <taxon>Clostridia</taxon>
        <taxon>Lachnospirales</taxon>
        <taxon>Lachnospiraceae</taxon>
        <taxon>Catonella</taxon>
    </lineage>
</organism>
<accession>A0ABS1J082</accession>
<sequence>MARYEVGAIYKIDGKDRTYYVRLLTGDVYGVFEPIDGEICEETFEHTGYRLYISTGSFAIKRGFWEKVIPSPDKEDTKRWRRPPHLVAFTPWDIEGTLNRCNSFDENGNTEILSKEEYIDCLKKGLISNILPMYENVPGFLDRSYDDWPQSEIYSSILYGNPEHKRKQAEALKELGIGVYE</sequence>
<keyword evidence="2" id="KW-1185">Reference proteome</keyword>
<proteinExistence type="predicted"/>
<evidence type="ECO:0000313" key="2">
    <source>
        <dbReference type="Proteomes" id="UP000604730"/>
    </source>
</evidence>